<keyword evidence="9" id="KW-1185">Reference proteome</keyword>
<reference evidence="8 9" key="1">
    <citation type="submission" date="2011-10" db="EMBL/GenBank/DDBJ databases">
        <authorList>
            <person name="Genoscope - CEA"/>
        </authorList>
    </citation>
    <scope>NUCLEOTIDE SEQUENCE [LARGE SCALE GENOMIC DNA]</scope>
    <source>
        <strain evidence="8 9">RCC 1105</strain>
    </source>
</reference>
<keyword evidence="4" id="KW-0067">ATP-binding</keyword>
<feature type="region of interest" description="Disordered" evidence="6">
    <location>
        <begin position="161"/>
        <end position="190"/>
    </location>
</feature>
<comment type="similarity">
    <text evidence="1 5">Belongs to the GDA1/CD39 NTPase family.</text>
</comment>
<dbReference type="eggNOG" id="KOG1386">
    <property type="taxonomic scope" value="Eukaryota"/>
</dbReference>
<dbReference type="Proteomes" id="UP000198341">
    <property type="component" value="Chromosome 4"/>
</dbReference>
<proteinExistence type="inferred from homology"/>
<feature type="compositionally biased region" description="Basic residues" evidence="6">
    <location>
        <begin position="169"/>
        <end position="178"/>
    </location>
</feature>
<gene>
    <name evidence="8" type="ORF">Bathy04g01940</name>
</gene>
<dbReference type="PANTHER" id="PTHR11782:SF83">
    <property type="entry name" value="GUANOSINE-DIPHOSPHATASE"/>
    <property type="match status" value="1"/>
</dbReference>
<keyword evidence="4" id="KW-0547">Nucleotide-binding</keyword>
<dbReference type="Pfam" id="PF01150">
    <property type="entry name" value="GDA1_CD39"/>
    <property type="match status" value="1"/>
</dbReference>
<accession>K8EDT9</accession>
<dbReference type="GO" id="GO:0017110">
    <property type="term" value="F:nucleoside diphosphate phosphatase activity"/>
    <property type="evidence" value="ECO:0007669"/>
    <property type="project" value="TreeGrafter"/>
</dbReference>
<feature type="signal peptide" evidence="7">
    <location>
        <begin position="1"/>
        <end position="39"/>
    </location>
</feature>
<evidence type="ECO:0000313" key="9">
    <source>
        <dbReference type="Proteomes" id="UP000198341"/>
    </source>
</evidence>
<evidence type="ECO:0000256" key="7">
    <source>
        <dbReference type="SAM" id="SignalP"/>
    </source>
</evidence>
<dbReference type="InterPro" id="IPR000407">
    <property type="entry name" value="GDA1_CD39_NTPase"/>
</dbReference>
<feature type="binding site" evidence="4">
    <location>
        <begin position="308"/>
        <end position="312"/>
    </location>
    <ligand>
        <name>ATP</name>
        <dbReference type="ChEBI" id="CHEBI:30616"/>
    </ligand>
</feature>
<dbReference type="Gene3D" id="3.30.420.40">
    <property type="match status" value="1"/>
</dbReference>
<dbReference type="RefSeq" id="XP_007513629.1">
    <property type="nucleotide sequence ID" value="XM_007513567.1"/>
</dbReference>
<organism evidence="8 9">
    <name type="scientific">Bathycoccus prasinos</name>
    <dbReference type="NCBI Taxonomy" id="41875"/>
    <lineage>
        <taxon>Eukaryota</taxon>
        <taxon>Viridiplantae</taxon>
        <taxon>Chlorophyta</taxon>
        <taxon>Mamiellophyceae</taxon>
        <taxon>Mamiellales</taxon>
        <taxon>Bathycoccaceae</taxon>
        <taxon>Bathycoccus</taxon>
    </lineage>
</organism>
<feature type="active site" description="Proton acceptor" evidence="3">
    <location>
        <position position="249"/>
    </location>
</feature>
<dbReference type="STRING" id="41875.K8EDT9"/>
<evidence type="ECO:0000256" key="4">
    <source>
        <dbReference type="PIRSR" id="PIRSR600407-2"/>
    </source>
</evidence>
<dbReference type="KEGG" id="bpg:Bathy04g01940"/>
<evidence type="ECO:0000256" key="6">
    <source>
        <dbReference type="SAM" id="MobiDB-lite"/>
    </source>
</evidence>
<dbReference type="PANTHER" id="PTHR11782">
    <property type="entry name" value="ADENOSINE/GUANOSINE DIPHOSPHATASE"/>
    <property type="match status" value="1"/>
</dbReference>
<keyword evidence="7" id="KW-0732">Signal</keyword>
<dbReference type="AlphaFoldDB" id="K8EDT9"/>
<dbReference type="EMBL" id="FO082275">
    <property type="protein sequence ID" value="CCO16154.1"/>
    <property type="molecule type" value="Genomic_DNA"/>
</dbReference>
<protein>
    <submittedName>
        <fullName evidence="8">Uncharacterized protein</fullName>
    </submittedName>
</protein>
<name>K8EDT9_9CHLO</name>
<dbReference type="GO" id="GO:0005524">
    <property type="term" value="F:ATP binding"/>
    <property type="evidence" value="ECO:0007669"/>
    <property type="project" value="UniProtKB-KW"/>
</dbReference>
<dbReference type="OrthoDB" id="6372431at2759"/>
<evidence type="ECO:0000256" key="1">
    <source>
        <dbReference type="ARBA" id="ARBA00009283"/>
    </source>
</evidence>
<evidence type="ECO:0000256" key="2">
    <source>
        <dbReference type="ARBA" id="ARBA00022801"/>
    </source>
</evidence>
<evidence type="ECO:0000256" key="5">
    <source>
        <dbReference type="RuleBase" id="RU003833"/>
    </source>
</evidence>
<dbReference type="GO" id="GO:0016020">
    <property type="term" value="C:membrane"/>
    <property type="evidence" value="ECO:0007669"/>
    <property type="project" value="TreeGrafter"/>
</dbReference>
<dbReference type="CDD" id="cd24003">
    <property type="entry name" value="ASKHA_NBD_GDA1_CD39_NTPase"/>
    <property type="match status" value="1"/>
</dbReference>
<dbReference type="GeneID" id="19016219"/>
<evidence type="ECO:0000256" key="3">
    <source>
        <dbReference type="PIRSR" id="PIRSR600407-1"/>
    </source>
</evidence>
<evidence type="ECO:0000313" key="8">
    <source>
        <dbReference type="EMBL" id="CCO16154.1"/>
    </source>
</evidence>
<keyword evidence="2 5" id="KW-0378">Hydrolase</keyword>
<dbReference type="GO" id="GO:0009134">
    <property type="term" value="P:nucleoside diphosphate catabolic process"/>
    <property type="evidence" value="ECO:0007669"/>
    <property type="project" value="TreeGrafter"/>
</dbReference>
<dbReference type="PROSITE" id="PS01238">
    <property type="entry name" value="GDA1_CD39_NTPASE"/>
    <property type="match status" value="1"/>
</dbReference>
<feature type="chain" id="PRO_5003917340" evidence="7">
    <location>
        <begin position="40"/>
        <end position="638"/>
    </location>
</feature>
<dbReference type="Gene3D" id="3.30.420.150">
    <property type="entry name" value="Exopolyphosphatase. Domain 2"/>
    <property type="match status" value="1"/>
</dbReference>
<sequence length="638" mass="68935">MSKSTGGGSFAASTSPSSFCLKTLLPLLALAYLLLLAEEFPTFNNANSVARATNTGGYSDERNILCDVGVPEFLVFVDAGSTGCRAHTFRVNYSADDEDEGEEGMSSSGSDDKTRLFSLTTVGKKVKSLHPLASLRGKSEKDIETALLPMLEGAMRKIEAIEEEEKTNGKRKRRRRRSPITTSFGKGEQSEGKSRVPLYVWATAGMRILTEKEQKELWRSVASVARKATPRFAIGREEEHFKTIDGEDEGFYAWLAANYLVGVDVTSIGADVDGFGGLTEEERNRLFREMNNARKPLEESVGAIDVGGGSAQVVTLSASGFMRKTKKITSMEQLRKAVRVKSYLGYGANHMEKRWREALAERGEKRDPCGFIGYEAKTSSNAILIGSGEYEKCALGLKKQIQKMLAEDGNGDMRLPKASLSEDVGQTKKFLGMSLLYHVTHFISVVMPSSLVTFPKPTLLEIADAGKSLCATTWSVVSSDFDGKDPNTPSDRLNGRCFDVALLDALLSIDENSNTVGFGFPKYSAGVSSDDSSNGLRMIEYAEDVNGSEVEWTLGAAISEIHPAAKAQASGPGGDAAEFEQTCDIRSSFATVTGVFKKMLAIVFVAIGLFSLYSARAVSNLSSSGNSFSSSASLSSQV</sequence>